<dbReference type="InterPro" id="IPR023214">
    <property type="entry name" value="HAD_sf"/>
</dbReference>
<proteinExistence type="predicted"/>
<organism evidence="2">
    <name type="scientific">Proboscia inermis</name>
    <dbReference type="NCBI Taxonomy" id="420281"/>
    <lineage>
        <taxon>Eukaryota</taxon>
        <taxon>Sar</taxon>
        <taxon>Stramenopiles</taxon>
        <taxon>Ochrophyta</taxon>
        <taxon>Bacillariophyta</taxon>
        <taxon>Coscinodiscophyceae</taxon>
        <taxon>Rhizosoleniophycidae</taxon>
        <taxon>Rhizosoleniales</taxon>
        <taxon>Rhizosoleniaceae</taxon>
        <taxon>Proboscia</taxon>
    </lineage>
</organism>
<reference evidence="2" key="1">
    <citation type="submission" date="2021-01" db="EMBL/GenBank/DDBJ databases">
        <authorList>
            <person name="Corre E."/>
            <person name="Pelletier E."/>
            <person name="Niang G."/>
            <person name="Scheremetjew M."/>
            <person name="Finn R."/>
            <person name="Kale V."/>
            <person name="Holt S."/>
            <person name="Cochrane G."/>
            <person name="Meng A."/>
            <person name="Brown T."/>
            <person name="Cohen L."/>
        </authorList>
    </citation>
    <scope>NUCLEOTIDE SEQUENCE</scope>
    <source>
        <strain evidence="2">CCAP1064/1</strain>
    </source>
</reference>
<accession>A0A6T8N9H7</accession>
<dbReference type="Pfam" id="PF08282">
    <property type="entry name" value="Hydrolase_3"/>
    <property type="match status" value="1"/>
</dbReference>
<dbReference type="AlphaFoldDB" id="A0A6T8N9H7"/>
<dbReference type="Gene3D" id="3.40.50.1000">
    <property type="entry name" value="HAD superfamily/HAD-like"/>
    <property type="match status" value="1"/>
</dbReference>
<evidence type="ECO:0000313" key="2">
    <source>
        <dbReference type="EMBL" id="CAD8422662.1"/>
    </source>
</evidence>
<dbReference type="GO" id="GO:0016791">
    <property type="term" value="F:phosphatase activity"/>
    <property type="evidence" value="ECO:0007669"/>
    <property type="project" value="TreeGrafter"/>
</dbReference>
<dbReference type="InterPro" id="IPR036412">
    <property type="entry name" value="HAD-like_sf"/>
</dbReference>
<evidence type="ECO:0000313" key="1">
    <source>
        <dbReference type="EMBL" id="CAD8422661.1"/>
    </source>
</evidence>
<dbReference type="GO" id="GO:0000287">
    <property type="term" value="F:magnesium ion binding"/>
    <property type="evidence" value="ECO:0007669"/>
    <property type="project" value="TreeGrafter"/>
</dbReference>
<protein>
    <recommendedName>
        <fullName evidence="3">Haloacid dehalogenase-like hydrolase</fullName>
    </recommendedName>
</protein>
<gene>
    <name evidence="1" type="ORF">PINE0816_LOCUS18818</name>
    <name evidence="2" type="ORF">PINE0816_LOCUS18819</name>
</gene>
<evidence type="ECO:0008006" key="3">
    <source>
        <dbReference type="Google" id="ProtNLM"/>
    </source>
</evidence>
<sequence>MGHVVQYYKGTQIYEHSKTESHRNLIQRYADLTGINHVHCNDEYQSVLAESLPSKLLVLCDENEVDEVTDQLNKEIGGEANIVRGSPPFFVEILHKEVCKGRGVERMCEAMGVKLEEVVAFGDGDNDIEFIQVAGCGIAMKNARITVKDVADEVCEWSNAEDGVILKLQQMEKDQLLRYY</sequence>
<dbReference type="EMBL" id="HBEL01040430">
    <property type="protein sequence ID" value="CAD8422661.1"/>
    <property type="molecule type" value="Transcribed_RNA"/>
</dbReference>
<dbReference type="PANTHER" id="PTHR10000:SF8">
    <property type="entry name" value="HAD SUPERFAMILY HYDROLASE-LIKE, TYPE 3"/>
    <property type="match status" value="1"/>
</dbReference>
<dbReference type="GO" id="GO:0005829">
    <property type="term" value="C:cytosol"/>
    <property type="evidence" value="ECO:0007669"/>
    <property type="project" value="TreeGrafter"/>
</dbReference>
<dbReference type="PROSITE" id="PS01229">
    <property type="entry name" value="COF_2"/>
    <property type="match status" value="1"/>
</dbReference>
<dbReference type="PANTHER" id="PTHR10000">
    <property type="entry name" value="PHOSPHOSERINE PHOSPHATASE"/>
    <property type="match status" value="1"/>
</dbReference>
<dbReference type="EMBL" id="HBEL01040431">
    <property type="protein sequence ID" value="CAD8422662.1"/>
    <property type="molecule type" value="Transcribed_RNA"/>
</dbReference>
<dbReference type="SUPFAM" id="SSF56784">
    <property type="entry name" value="HAD-like"/>
    <property type="match status" value="1"/>
</dbReference>
<name>A0A6T8N9H7_9STRA</name>